<dbReference type="Proteomes" id="UP000223606">
    <property type="component" value="Chromosome 1"/>
</dbReference>
<keyword evidence="2" id="KW-1185">Reference proteome</keyword>
<evidence type="ECO:0000313" key="1">
    <source>
        <dbReference type="EMBL" id="SON54254.1"/>
    </source>
</evidence>
<evidence type="ECO:0000313" key="2">
    <source>
        <dbReference type="Proteomes" id="UP000223606"/>
    </source>
</evidence>
<dbReference type="KEGG" id="hdi:HDIA_0713"/>
<organism evidence="1 2">
    <name type="scientific">Hartmannibacter diazotrophicus</name>
    <dbReference type="NCBI Taxonomy" id="1482074"/>
    <lineage>
        <taxon>Bacteria</taxon>
        <taxon>Pseudomonadati</taxon>
        <taxon>Pseudomonadota</taxon>
        <taxon>Alphaproteobacteria</taxon>
        <taxon>Hyphomicrobiales</taxon>
        <taxon>Pleomorphomonadaceae</taxon>
        <taxon>Hartmannibacter</taxon>
    </lineage>
</organism>
<accession>A0A2C9D1Z5</accession>
<proteinExistence type="predicted"/>
<dbReference type="AlphaFoldDB" id="A0A2C9D1Z5"/>
<protein>
    <recommendedName>
        <fullName evidence="3">Helicase C-terminal domain-containing protein</fullName>
    </recommendedName>
</protein>
<evidence type="ECO:0008006" key="3">
    <source>
        <dbReference type="Google" id="ProtNLM"/>
    </source>
</evidence>
<name>A0A2C9D1Z5_9HYPH</name>
<gene>
    <name evidence="1" type="ORF">HDIA_0713</name>
</gene>
<reference evidence="2" key="1">
    <citation type="submission" date="2017-09" db="EMBL/GenBank/DDBJ databases">
        <title>Genome sequence of Nannocystis excedens DSM 71.</title>
        <authorList>
            <person name="Blom J."/>
        </authorList>
    </citation>
    <scope>NUCLEOTIDE SEQUENCE [LARGE SCALE GENOMIC DNA]</scope>
    <source>
        <strain evidence="2">type strain: E19</strain>
    </source>
</reference>
<dbReference type="EMBL" id="LT960614">
    <property type="protein sequence ID" value="SON54254.1"/>
    <property type="molecule type" value="Genomic_DNA"/>
</dbReference>
<sequence length="98" mass="10582">MPGILIFAPSQEVAREISATLGAYHPQTGADIREMLKTLEEGGSAVAYMGAFVTGFNIPEGVRVLFDSQCDMLSAEGAQAKARFDKLSSRLHRTHILS</sequence>